<reference evidence="2 3" key="1">
    <citation type="submission" date="2024-06" db="EMBL/GenBank/DDBJ databases">
        <title>Chitinophaga defluvii sp. nov., isolated from municipal sewage.</title>
        <authorList>
            <person name="Zhang L."/>
        </authorList>
    </citation>
    <scope>NUCLEOTIDE SEQUENCE [LARGE SCALE GENOMIC DNA]</scope>
    <source>
        <strain evidence="2 3">H8</strain>
    </source>
</reference>
<dbReference type="InterPro" id="IPR021365">
    <property type="entry name" value="DUF2891"/>
</dbReference>
<name>A0ABV2T7Y5_9BACT</name>
<dbReference type="Pfam" id="PF11199">
    <property type="entry name" value="DUF2891"/>
    <property type="match status" value="1"/>
</dbReference>
<organism evidence="2 3">
    <name type="scientific">Chitinophaga defluvii</name>
    <dbReference type="NCBI Taxonomy" id="3163343"/>
    <lineage>
        <taxon>Bacteria</taxon>
        <taxon>Pseudomonadati</taxon>
        <taxon>Bacteroidota</taxon>
        <taxon>Chitinophagia</taxon>
        <taxon>Chitinophagales</taxon>
        <taxon>Chitinophagaceae</taxon>
        <taxon>Chitinophaga</taxon>
    </lineage>
</organism>
<dbReference type="EMBL" id="JBEXAC010000002">
    <property type="protein sequence ID" value="MET6999122.1"/>
    <property type="molecule type" value="Genomic_DNA"/>
</dbReference>
<accession>A0ABV2T7Y5</accession>
<proteinExistence type="predicted"/>
<dbReference type="RefSeq" id="WP_354661690.1">
    <property type="nucleotide sequence ID" value="NZ_JBEXAC010000002.1"/>
</dbReference>
<dbReference type="Proteomes" id="UP001549749">
    <property type="component" value="Unassembled WGS sequence"/>
</dbReference>
<comment type="caution">
    <text evidence="2">The sequence shown here is derived from an EMBL/GenBank/DDBJ whole genome shotgun (WGS) entry which is preliminary data.</text>
</comment>
<keyword evidence="1" id="KW-0732">Signal</keyword>
<evidence type="ECO:0000313" key="2">
    <source>
        <dbReference type="EMBL" id="MET6999122.1"/>
    </source>
</evidence>
<protein>
    <submittedName>
        <fullName evidence="2">DUF2891 domain-containing protein</fullName>
    </submittedName>
</protein>
<keyword evidence="3" id="KW-1185">Reference proteome</keyword>
<gene>
    <name evidence="2" type="ORF">ABR189_17170</name>
</gene>
<feature type="signal peptide" evidence="1">
    <location>
        <begin position="1"/>
        <end position="24"/>
    </location>
</feature>
<evidence type="ECO:0000313" key="3">
    <source>
        <dbReference type="Proteomes" id="UP001549749"/>
    </source>
</evidence>
<sequence length="369" mass="41781">MKRYTAIFFSCVLIVITMTGKAQEAHYKNNTAGQLELTLPGAAHLAELPLKCMQQEFPYKTGITFSDSSLVKNPREYHPAFYGCYDWHSSVHGHWMLVRLLKSFPGIPQAALIRTKLSENLTADNIRVEERIYLNKENKGFERIYGWSWLLQLQRELLTWKDPLGTTLSEHVQPLASRFSAAYISFLGKLVYPIRVGEHTNLAFGLSLAWDYAITARDIPLQNAIREAAMRFYAGDKNCPVAWEPGGYDFLSPCLEEADLMWRVMPPAQYQSWIQQFLPGLFTAHITGFSIAQVKDRTDGKLVHLDGLNLSRAWCLYGIARHAGKNQVAIRQLANQHLEAALPHVASGDYAGEHWLASFAVYALTTEMK</sequence>
<feature type="chain" id="PRO_5046278210" evidence="1">
    <location>
        <begin position="25"/>
        <end position="369"/>
    </location>
</feature>
<evidence type="ECO:0000256" key="1">
    <source>
        <dbReference type="SAM" id="SignalP"/>
    </source>
</evidence>